<evidence type="ECO:0000256" key="2">
    <source>
        <dbReference type="ARBA" id="ARBA00022475"/>
    </source>
</evidence>
<feature type="transmembrane region" description="Helical" evidence="10">
    <location>
        <begin position="91"/>
        <end position="112"/>
    </location>
</feature>
<feature type="transmembrane region" description="Helical" evidence="10">
    <location>
        <begin position="164"/>
        <end position="185"/>
    </location>
</feature>
<dbReference type="PRINTS" id="PR00896">
    <property type="entry name" value="VASOPRESSINR"/>
</dbReference>
<protein>
    <submittedName>
        <fullName evidence="13">Gonadotropin-releasing hormone II receptor</fullName>
    </submittedName>
</protein>
<evidence type="ECO:0000256" key="5">
    <source>
        <dbReference type="ARBA" id="ARBA00023040"/>
    </source>
</evidence>
<dbReference type="PROSITE" id="PS00237">
    <property type="entry name" value="G_PROTEIN_RECEP_F1_1"/>
    <property type="match status" value="1"/>
</dbReference>
<dbReference type="GO" id="GO:0005886">
    <property type="term" value="C:plasma membrane"/>
    <property type="evidence" value="ECO:0007669"/>
    <property type="project" value="UniProtKB-SubCell"/>
</dbReference>
<gene>
    <name evidence="13" type="ORF">Ocin01_13199</name>
</gene>
<feature type="coiled-coil region" evidence="11">
    <location>
        <begin position="397"/>
        <end position="424"/>
    </location>
</feature>
<feature type="transmembrane region" description="Helical" evidence="10">
    <location>
        <begin position="206"/>
        <end position="228"/>
    </location>
</feature>
<keyword evidence="2" id="KW-1003">Cell membrane</keyword>
<feature type="transmembrane region" description="Helical" evidence="10">
    <location>
        <begin position="124"/>
        <end position="144"/>
    </location>
</feature>
<evidence type="ECO:0000256" key="8">
    <source>
        <dbReference type="ARBA" id="ARBA00023180"/>
    </source>
</evidence>
<feature type="transmembrane region" description="Helical" evidence="10">
    <location>
        <begin position="316"/>
        <end position="338"/>
    </location>
</feature>
<dbReference type="SUPFAM" id="SSF81321">
    <property type="entry name" value="Family A G protein-coupled receptor-like"/>
    <property type="match status" value="1"/>
</dbReference>
<dbReference type="GO" id="GO:0097003">
    <property type="term" value="F:adipokinetic hormone receptor activity"/>
    <property type="evidence" value="ECO:0007669"/>
    <property type="project" value="TreeGrafter"/>
</dbReference>
<evidence type="ECO:0000313" key="14">
    <source>
        <dbReference type="Proteomes" id="UP000094527"/>
    </source>
</evidence>
<dbReference type="AlphaFoldDB" id="A0A1D2MKK5"/>
<evidence type="ECO:0000256" key="1">
    <source>
        <dbReference type="ARBA" id="ARBA00004651"/>
    </source>
</evidence>
<keyword evidence="6 10" id="KW-0472">Membrane</keyword>
<dbReference type="GO" id="GO:0042277">
    <property type="term" value="F:peptide binding"/>
    <property type="evidence" value="ECO:0007669"/>
    <property type="project" value="TreeGrafter"/>
</dbReference>
<dbReference type="Gene3D" id="1.20.1070.10">
    <property type="entry name" value="Rhodopsin 7-helix transmembrane proteins"/>
    <property type="match status" value="1"/>
</dbReference>
<keyword evidence="11" id="KW-0175">Coiled coil</keyword>
<dbReference type="PANTHER" id="PTHR24241">
    <property type="entry name" value="NEUROPEPTIDE RECEPTOR-RELATED G-PROTEIN COUPLED RECEPTOR"/>
    <property type="match status" value="1"/>
</dbReference>
<dbReference type="Pfam" id="PF00001">
    <property type="entry name" value="7tm_1"/>
    <property type="match status" value="1"/>
</dbReference>
<dbReference type="OMA" id="YEIHEAN"/>
<feature type="transmembrane region" description="Helical" evidence="10">
    <location>
        <begin position="253"/>
        <end position="280"/>
    </location>
</feature>
<evidence type="ECO:0000313" key="13">
    <source>
        <dbReference type="EMBL" id="ODM93483.1"/>
    </source>
</evidence>
<evidence type="ECO:0000256" key="11">
    <source>
        <dbReference type="SAM" id="Coils"/>
    </source>
</evidence>
<dbReference type="OrthoDB" id="6435638at2759"/>
<dbReference type="GO" id="GO:0032870">
    <property type="term" value="P:cellular response to hormone stimulus"/>
    <property type="evidence" value="ECO:0007669"/>
    <property type="project" value="TreeGrafter"/>
</dbReference>
<keyword evidence="9 10" id="KW-0807">Transducer</keyword>
<dbReference type="PROSITE" id="PS50262">
    <property type="entry name" value="G_PROTEIN_RECEP_F1_2"/>
    <property type="match status" value="1"/>
</dbReference>
<name>A0A1D2MKK5_ORCCI</name>
<accession>A0A1D2MKK5</accession>
<evidence type="ECO:0000256" key="3">
    <source>
        <dbReference type="ARBA" id="ARBA00022692"/>
    </source>
</evidence>
<keyword evidence="7 10" id="KW-0675">Receptor</keyword>
<sequence length="524" mass="60011">MESNYSFSSTPAFEEKGCVIVLFAVKSMFEESLAPFGLLPLVEPPPNLLVAGKNARRITSTPADLLTPVEIITQRPVPIDMQFNDGHQLAIILYSLLMILSAAGNITVFSVIVRLSLKGRLSRINLFLLHLTVADLLVTFLIMPLEIGWNSTVSWKAGDEMCRIMSFFRIFGLYLSGFVLMCISLDRYFAIVTPFGTSDANRRAKIMLVFAWFASAVFSVPQVFIFHVETHPEFPWFEQCVTFNFFPGPGVELAYNFFGFFFLYVLPLIVIIFCYFRILYEIHEANKGKRNEDENHTRSNRGTLGRAKIRTLKMTLIMVATFCLCWTPYNVMSLWYWFDKESARAVDQKIQKGLFLFACTNSCFNPVIYGFYHFLPRRNSQNISRRIPNLQCASARSRNYRMQAQRNQDQCGELENEADRNNAENLFTSSSTSSVCVHFHAAAPFPERKSTSQNWETGSIYKIPISRRNTIPANFVYADGNCQMFNVFPQYKWNEQEAGSSVRKWSSEQDDINAKIKAFSYNTV</sequence>
<dbReference type="CDD" id="cd15382">
    <property type="entry name" value="7tmA_AKHR"/>
    <property type="match status" value="1"/>
</dbReference>
<evidence type="ECO:0000256" key="4">
    <source>
        <dbReference type="ARBA" id="ARBA00022989"/>
    </source>
</evidence>
<keyword evidence="3 10" id="KW-0812">Transmembrane</keyword>
<reference evidence="13 14" key="1">
    <citation type="journal article" date="2016" name="Genome Biol. Evol.">
        <title>Gene Family Evolution Reflects Adaptation to Soil Environmental Stressors in the Genome of the Collembolan Orchesella cincta.</title>
        <authorList>
            <person name="Faddeeva-Vakhrusheva A."/>
            <person name="Derks M.F."/>
            <person name="Anvar S.Y."/>
            <person name="Agamennone V."/>
            <person name="Suring W."/>
            <person name="Smit S."/>
            <person name="van Straalen N.M."/>
            <person name="Roelofs D."/>
        </authorList>
    </citation>
    <scope>NUCLEOTIDE SEQUENCE [LARGE SCALE GENOMIC DNA]</scope>
    <source>
        <tissue evidence="13">Mixed pool</tissue>
    </source>
</reference>
<dbReference type="Proteomes" id="UP000094527">
    <property type="component" value="Unassembled WGS sequence"/>
</dbReference>
<keyword evidence="8 10" id="KW-0325">Glycoprotein</keyword>
<dbReference type="InterPro" id="IPR001817">
    <property type="entry name" value="Vasoprsn_rcpt"/>
</dbReference>
<organism evidence="13 14">
    <name type="scientific">Orchesella cincta</name>
    <name type="common">Springtail</name>
    <name type="synonym">Podura cincta</name>
    <dbReference type="NCBI Taxonomy" id="48709"/>
    <lineage>
        <taxon>Eukaryota</taxon>
        <taxon>Metazoa</taxon>
        <taxon>Ecdysozoa</taxon>
        <taxon>Arthropoda</taxon>
        <taxon>Hexapoda</taxon>
        <taxon>Collembola</taxon>
        <taxon>Entomobryomorpha</taxon>
        <taxon>Entomobryoidea</taxon>
        <taxon>Orchesellidae</taxon>
        <taxon>Orchesellinae</taxon>
        <taxon>Orchesella</taxon>
    </lineage>
</organism>
<feature type="transmembrane region" description="Helical" evidence="10">
    <location>
        <begin position="353"/>
        <end position="375"/>
    </location>
</feature>
<dbReference type="GO" id="GO:0005000">
    <property type="term" value="F:vasopressin receptor activity"/>
    <property type="evidence" value="ECO:0007669"/>
    <property type="project" value="InterPro"/>
</dbReference>
<dbReference type="STRING" id="48709.A0A1D2MKK5"/>
<evidence type="ECO:0000259" key="12">
    <source>
        <dbReference type="PROSITE" id="PS50262"/>
    </source>
</evidence>
<dbReference type="InterPro" id="IPR000276">
    <property type="entry name" value="GPCR_Rhodpsn"/>
</dbReference>
<evidence type="ECO:0000256" key="10">
    <source>
        <dbReference type="RuleBase" id="RU046427"/>
    </source>
</evidence>
<keyword evidence="4 10" id="KW-1133">Transmembrane helix</keyword>
<dbReference type="PANTHER" id="PTHR24241:SF59">
    <property type="entry name" value="ADIPOKINETIC HORMONE RECEPTOR, ISOFORM C"/>
    <property type="match status" value="1"/>
</dbReference>
<keyword evidence="5 10" id="KW-0297">G-protein coupled receptor</keyword>
<comment type="caution">
    <text evidence="13">The sequence shown here is derived from an EMBL/GenBank/DDBJ whole genome shotgun (WGS) entry which is preliminary data.</text>
</comment>
<comment type="subcellular location">
    <subcellularLocation>
        <location evidence="1 10">Cell membrane</location>
        <topology evidence="1 10">Multi-pass membrane protein</topology>
    </subcellularLocation>
</comment>
<evidence type="ECO:0000256" key="9">
    <source>
        <dbReference type="ARBA" id="ARBA00023224"/>
    </source>
</evidence>
<evidence type="ECO:0000256" key="6">
    <source>
        <dbReference type="ARBA" id="ARBA00023136"/>
    </source>
</evidence>
<dbReference type="PRINTS" id="PR00237">
    <property type="entry name" value="GPCRRHODOPSN"/>
</dbReference>
<feature type="domain" description="G-protein coupled receptors family 1 profile" evidence="12">
    <location>
        <begin position="104"/>
        <end position="369"/>
    </location>
</feature>
<comment type="similarity">
    <text evidence="10">Belongs to the G-protein coupled receptor 1 family. Vasopressin/oxytocin receptor subfamily.</text>
</comment>
<dbReference type="InterPro" id="IPR017452">
    <property type="entry name" value="GPCR_Rhodpsn_7TM"/>
</dbReference>
<evidence type="ECO:0000256" key="7">
    <source>
        <dbReference type="ARBA" id="ARBA00023170"/>
    </source>
</evidence>
<keyword evidence="14" id="KW-1185">Reference proteome</keyword>
<dbReference type="EMBL" id="LJIJ01000972">
    <property type="protein sequence ID" value="ODM93483.1"/>
    <property type="molecule type" value="Genomic_DNA"/>
</dbReference>
<proteinExistence type="inferred from homology"/>